<feature type="transmembrane region" description="Helical" evidence="5">
    <location>
        <begin position="61"/>
        <end position="82"/>
    </location>
</feature>
<feature type="transmembrane region" description="Helical" evidence="5">
    <location>
        <begin position="223"/>
        <end position="241"/>
    </location>
</feature>
<dbReference type="Proteomes" id="UP001281656">
    <property type="component" value="Unassembled WGS sequence"/>
</dbReference>
<evidence type="ECO:0000313" key="7">
    <source>
        <dbReference type="EMBL" id="MDW8802596.1"/>
    </source>
</evidence>
<feature type="transmembrane region" description="Helical" evidence="5">
    <location>
        <begin position="127"/>
        <end position="149"/>
    </location>
</feature>
<gene>
    <name evidence="7" type="ORF">P8V03_15720</name>
</gene>
<reference evidence="7 8" key="1">
    <citation type="submission" date="2023-04" db="EMBL/GenBank/DDBJ databases">
        <title>Clostridium tannerae sp. nov., isolated from the fecal material of an alpaca.</title>
        <authorList>
            <person name="Miller S."/>
            <person name="Hendry M."/>
            <person name="King J."/>
            <person name="Sankaranarayanan K."/>
            <person name="Lawson P.A."/>
        </authorList>
    </citation>
    <scope>NUCLEOTIDE SEQUENCE [LARGE SCALE GENOMIC DNA]</scope>
    <source>
        <strain evidence="7 8">A1-XYC3</strain>
    </source>
</reference>
<keyword evidence="2 5" id="KW-0812">Transmembrane</keyword>
<evidence type="ECO:0000256" key="4">
    <source>
        <dbReference type="ARBA" id="ARBA00023136"/>
    </source>
</evidence>
<feature type="transmembrane region" description="Helical" evidence="5">
    <location>
        <begin position="253"/>
        <end position="273"/>
    </location>
</feature>
<evidence type="ECO:0000256" key="5">
    <source>
        <dbReference type="SAM" id="Phobius"/>
    </source>
</evidence>
<keyword evidence="8" id="KW-1185">Reference proteome</keyword>
<dbReference type="InterPro" id="IPR051533">
    <property type="entry name" value="WaaL-like"/>
</dbReference>
<evidence type="ECO:0000259" key="6">
    <source>
        <dbReference type="Pfam" id="PF04932"/>
    </source>
</evidence>
<organism evidence="7 8">
    <name type="scientific">Clostridium tanneri</name>
    <dbReference type="NCBI Taxonomy" id="3037988"/>
    <lineage>
        <taxon>Bacteria</taxon>
        <taxon>Bacillati</taxon>
        <taxon>Bacillota</taxon>
        <taxon>Clostridia</taxon>
        <taxon>Eubacteriales</taxon>
        <taxon>Clostridiaceae</taxon>
        <taxon>Clostridium</taxon>
    </lineage>
</organism>
<evidence type="ECO:0000256" key="1">
    <source>
        <dbReference type="ARBA" id="ARBA00004141"/>
    </source>
</evidence>
<keyword evidence="7" id="KW-0436">Ligase</keyword>
<dbReference type="PANTHER" id="PTHR37422">
    <property type="entry name" value="TEICHURONIC ACID BIOSYNTHESIS PROTEIN TUAE"/>
    <property type="match status" value="1"/>
</dbReference>
<feature type="transmembrane region" description="Helical" evidence="5">
    <location>
        <begin position="178"/>
        <end position="194"/>
    </location>
</feature>
<accession>A0ABU4JXC7</accession>
<evidence type="ECO:0000313" key="8">
    <source>
        <dbReference type="Proteomes" id="UP001281656"/>
    </source>
</evidence>
<keyword evidence="3 5" id="KW-1133">Transmembrane helix</keyword>
<feature type="transmembrane region" description="Helical" evidence="5">
    <location>
        <begin position="94"/>
        <end position="115"/>
    </location>
</feature>
<dbReference type="InterPro" id="IPR007016">
    <property type="entry name" value="O-antigen_ligase-rel_domated"/>
</dbReference>
<evidence type="ECO:0000256" key="2">
    <source>
        <dbReference type="ARBA" id="ARBA00022692"/>
    </source>
</evidence>
<feature type="transmembrane region" description="Helical" evidence="5">
    <location>
        <begin position="381"/>
        <end position="397"/>
    </location>
</feature>
<proteinExistence type="predicted"/>
<feature type="transmembrane region" description="Helical" evidence="5">
    <location>
        <begin position="357"/>
        <end position="374"/>
    </location>
</feature>
<name>A0ABU4JXC7_9CLOT</name>
<dbReference type="EMBL" id="JARUJP010000023">
    <property type="protein sequence ID" value="MDW8802596.1"/>
    <property type="molecule type" value="Genomic_DNA"/>
</dbReference>
<dbReference type="RefSeq" id="WP_318798911.1">
    <property type="nucleotide sequence ID" value="NZ_JARUJP010000023.1"/>
</dbReference>
<evidence type="ECO:0000256" key="3">
    <source>
        <dbReference type="ARBA" id="ARBA00022989"/>
    </source>
</evidence>
<dbReference type="GO" id="GO:0016874">
    <property type="term" value="F:ligase activity"/>
    <property type="evidence" value="ECO:0007669"/>
    <property type="project" value="UniProtKB-KW"/>
</dbReference>
<keyword evidence="4 5" id="KW-0472">Membrane</keyword>
<dbReference type="PANTHER" id="PTHR37422:SF13">
    <property type="entry name" value="LIPOPOLYSACCHARIDE BIOSYNTHESIS PROTEIN PA4999-RELATED"/>
    <property type="match status" value="1"/>
</dbReference>
<feature type="transmembrane region" description="Helical" evidence="5">
    <location>
        <begin position="201"/>
        <end position="217"/>
    </location>
</feature>
<comment type="subcellular location">
    <subcellularLocation>
        <location evidence="1">Membrane</location>
        <topology evidence="1">Multi-pass membrane protein</topology>
    </subcellularLocation>
</comment>
<sequence>MKLSILFMLILIPLTDVKLYGIKLSESFFIILFLSESIKYLSGRSKKKCLDMEFNIYIKSLFLVFVLFFIFSILSFASSFYIPSNLTGFIYKPVVISISRFIQLFICAFMVLFLYNSIENRNQFTMLLAMYVRIGVLICIYSLICYILNKYFGFELRGAYISGNEFRLRGTFVEGGPFGNYIISVIYILYLYTNLTKKQRFVKYLSYSILFVCLILAKSKAALILMILTIAAATLLLNLNINKRNKTKKSNLVVVLMFLIIVFLNRNMIFNGISNYYQSYKNAKYEAYMHIEDGNFVYGRIAGSHIVPNMIRNKPIIGVGLGNYPIVRNDPTYRVYFPEVLGLDYSGLGILETAAEVGIPLSIILIIIMSRIIIYIKTYKLPIYIISIGLFQVLVHICGTQITFIYPYFSTCVFYLYLKLRKRNIL</sequence>
<feature type="domain" description="O-antigen ligase-related" evidence="6">
    <location>
        <begin position="208"/>
        <end position="365"/>
    </location>
</feature>
<protein>
    <submittedName>
        <fullName evidence="7">O-antigen ligase family protein</fullName>
    </submittedName>
</protein>
<dbReference type="Pfam" id="PF04932">
    <property type="entry name" value="Wzy_C"/>
    <property type="match status" value="1"/>
</dbReference>
<comment type="caution">
    <text evidence="7">The sequence shown here is derived from an EMBL/GenBank/DDBJ whole genome shotgun (WGS) entry which is preliminary data.</text>
</comment>